<reference evidence="1" key="1">
    <citation type="submission" date="2020-07" db="EMBL/GenBank/DDBJ databases">
        <authorList>
            <person name="Lin J."/>
        </authorList>
    </citation>
    <scope>NUCLEOTIDE SEQUENCE</scope>
</reference>
<dbReference type="EMBL" id="LR862153">
    <property type="protein sequence ID" value="CAD1835182.1"/>
    <property type="molecule type" value="Genomic_DNA"/>
</dbReference>
<name>A0A6V7PWD8_ANACO</name>
<organism evidence="1">
    <name type="scientific">Ananas comosus var. bracteatus</name>
    <name type="common">red pineapple</name>
    <dbReference type="NCBI Taxonomy" id="296719"/>
    <lineage>
        <taxon>Eukaryota</taxon>
        <taxon>Viridiplantae</taxon>
        <taxon>Streptophyta</taxon>
        <taxon>Embryophyta</taxon>
        <taxon>Tracheophyta</taxon>
        <taxon>Spermatophyta</taxon>
        <taxon>Magnoliopsida</taxon>
        <taxon>Liliopsida</taxon>
        <taxon>Poales</taxon>
        <taxon>Bromeliaceae</taxon>
        <taxon>Bromelioideae</taxon>
        <taxon>Ananas</taxon>
    </lineage>
</organism>
<accession>A0A6V7PWD8</accession>
<gene>
    <name evidence="1" type="ORF">CB5_LOCUS18393</name>
</gene>
<proteinExistence type="predicted"/>
<evidence type="ECO:0000313" key="1">
    <source>
        <dbReference type="EMBL" id="CAD1835182.1"/>
    </source>
</evidence>
<protein>
    <submittedName>
        <fullName evidence="1">Uncharacterized protein</fullName>
    </submittedName>
</protein>
<dbReference type="AlphaFoldDB" id="A0A6V7PWD8"/>
<sequence length="248" mass="27367">MEVLSCRHVNIFLWEITWANAGLYWYCKVGSVIWNCTMSLLNVSFSTGWEQGSCCLDKTMEALSCMYLVSVKFRDALVPLLLLDLHPDVNSTNFKNSFYPLANSLGELESSSRIARWLKPFGIAVPLMPAVSLELDIKALRAKIRLFLAPVPCGIAKVNNLGDLLVRVAEGSCGQSAVHVLPACTGNTCHAGEGTWTQSVDHHRIPMALTILVLAHAVNSSCYFPINRRVQIQACGLHCASVHVHTWK</sequence>